<dbReference type="Pfam" id="PF02653">
    <property type="entry name" value="BPD_transp_2"/>
    <property type="match status" value="1"/>
</dbReference>
<keyword evidence="7 9" id="KW-0472">Membrane</keyword>
<reference evidence="10" key="1">
    <citation type="submission" date="2020-05" db="EMBL/GenBank/DDBJ databases">
        <authorList>
            <person name="Chiriac C."/>
            <person name="Salcher M."/>
            <person name="Ghai R."/>
            <person name="Kavagutti S V."/>
        </authorList>
    </citation>
    <scope>NUCLEOTIDE SEQUENCE</scope>
</reference>
<dbReference type="PANTHER" id="PTHR11795">
    <property type="entry name" value="BRANCHED-CHAIN AMINO ACID TRANSPORT SYSTEM PERMEASE PROTEIN LIVH"/>
    <property type="match status" value="1"/>
</dbReference>
<dbReference type="GO" id="GO:0005886">
    <property type="term" value="C:plasma membrane"/>
    <property type="evidence" value="ECO:0007669"/>
    <property type="project" value="UniProtKB-SubCell"/>
</dbReference>
<comment type="subcellular location">
    <subcellularLocation>
        <location evidence="1">Cell membrane</location>
        <topology evidence="1">Multi-pass membrane protein</topology>
    </subcellularLocation>
</comment>
<accession>A0A6J6PNC6</accession>
<evidence type="ECO:0000256" key="1">
    <source>
        <dbReference type="ARBA" id="ARBA00004651"/>
    </source>
</evidence>
<dbReference type="InterPro" id="IPR001851">
    <property type="entry name" value="ABC_transp_permease"/>
</dbReference>
<dbReference type="CDD" id="cd06582">
    <property type="entry name" value="TM_PBP1_LivH_like"/>
    <property type="match status" value="1"/>
</dbReference>
<evidence type="ECO:0000256" key="7">
    <source>
        <dbReference type="ARBA" id="ARBA00023136"/>
    </source>
</evidence>
<evidence type="ECO:0000256" key="2">
    <source>
        <dbReference type="ARBA" id="ARBA00022448"/>
    </source>
</evidence>
<comment type="similarity">
    <text evidence="8">Belongs to the binding-protein-dependent transport system permease family. LivHM subfamily.</text>
</comment>
<gene>
    <name evidence="10" type="ORF">UFOPK2598_00542</name>
</gene>
<keyword evidence="3" id="KW-1003">Cell membrane</keyword>
<name>A0A6J6PNC6_9ZZZZ</name>
<feature type="transmembrane region" description="Helical" evidence="9">
    <location>
        <begin position="275"/>
        <end position="295"/>
    </location>
</feature>
<dbReference type="GO" id="GO:0006865">
    <property type="term" value="P:amino acid transport"/>
    <property type="evidence" value="ECO:0007669"/>
    <property type="project" value="UniProtKB-KW"/>
</dbReference>
<feature type="transmembrane region" description="Helical" evidence="9">
    <location>
        <begin position="232"/>
        <end position="263"/>
    </location>
</feature>
<evidence type="ECO:0000256" key="8">
    <source>
        <dbReference type="ARBA" id="ARBA00037998"/>
    </source>
</evidence>
<dbReference type="InterPro" id="IPR052157">
    <property type="entry name" value="BCAA_transport_permease"/>
</dbReference>
<keyword evidence="6 9" id="KW-1133">Transmembrane helix</keyword>
<feature type="transmembrane region" description="Helical" evidence="9">
    <location>
        <begin position="60"/>
        <end position="82"/>
    </location>
</feature>
<organism evidence="10">
    <name type="scientific">freshwater metagenome</name>
    <dbReference type="NCBI Taxonomy" id="449393"/>
    <lineage>
        <taxon>unclassified sequences</taxon>
        <taxon>metagenomes</taxon>
        <taxon>ecological metagenomes</taxon>
    </lineage>
</organism>
<sequence>MTSFLTAFFSGTAQGAIYALVSLGLVLVWRGAGVVNFAQMGQAMFTTYIASQLIQHGYSYWSAFIVALVCGAALGAIVDLGLMRPLTSRKNSKLLNSQSMRTTIPVIASLGILGVLKALAGIFWAGEERGFPSPVAPNAIKIGQTNLAITGFDLFVIGVVFLTLVLTTIFFTRTGMGLAMRASALNPEVTRLSGIKVGSVRTLGWAISGTASSLAGLLVTPRTNLSPNTLDLLLIVGFTAAVVGGLSSLMGCVLGGFILGYVISFVNVYSAPENVFIAILIFLLLALFIRPQGILGSKEVRRV</sequence>
<protein>
    <submittedName>
        <fullName evidence="10">Unannotated protein</fullName>
    </submittedName>
</protein>
<evidence type="ECO:0000256" key="5">
    <source>
        <dbReference type="ARBA" id="ARBA00022970"/>
    </source>
</evidence>
<feature type="transmembrane region" description="Helical" evidence="9">
    <location>
        <begin position="103"/>
        <end position="126"/>
    </location>
</feature>
<keyword evidence="4 9" id="KW-0812">Transmembrane</keyword>
<keyword evidence="2" id="KW-0813">Transport</keyword>
<proteinExistence type="inferred from homology"/>
<evidence type="ECO:0000256" key="6">
    <source>
        <dbReference type="ARBA" id="ARBA00022989"/>
    </source>
</evidence>
<dbReference type="EMBL" id="CAEZXV010000039">
    <property type="protein sequence ID" value="CAB4699992.1"/>
    <property type="molecule type" value="Genomic_DNA"/>
</dbReference>
<evidence type="ECO:0000313" key="10">
    <source>
        <dbReference type="EMBL" id="CAB4699992.1"/>
    </source>
</evidence>
<dbReference type="GO" id="GO:0022857">
    <property type="term" value="F:transmembrane transporter activity"/>
    <property type="evidence" value="ECO:0007669"/>
    <property type="project" value="InterPro"/>
</dbReference>
<feature type="transmembrane region" description="Helical" evidence="9">
    <location>
        <begin position="146"/>
        <end position="171"/>
    </location>
</feature>
<evidence type="ECO:0000256" key="4">
    <source>
        <dbReference type="ARBA" id="ARBA00022692"/>
    </source>
</evidence>
<evidence type="ECO:0000256" key="9">
    <source>
        <dbReference type="SAM" id="Phobius"/>
    </source>
</evidence>
<dbReference type="AlphaFoldDB" id="A0A6J6PNC6"/>
<keyword evidence="5" id="KW-0029">Amino-acid transport</keyword>
<dbReference type="PANTHER" id="PTHR11795:SF451">
    <property type="entry name" value="ABC TRANSPORTER PERMEASE PROTEIN"/>
    <property type="match status" value="1"/>
</dbReference>
<evidence type="ECO:0000256" key="3">
    <source>
        <dbReference type="ARBA" id="ARBA00022475"/>
    </source>
</evidence>